<evidence type="ECO:0000313" key="2">
    <source>
        <dbReference type="EMBL" id="ACN83716.1"/>
    </source>
</evidence>
<dbReference type="EMBL" id="CP001357">
    <property type="protein sequence ID" value="ACN83716.1"/>
    <property type="molecule type" value="Genomic_DNA"/>
</dbReference>
<dbReference type="STRING" id="565034.BHWA1_01237"/>
<dbReference type="KEGG" id="bhy:BHWA1_01237"/>
<organism evidence="2 3">
    <name type="scientific">Brachyspira hyodysenteriae (strain ATCC 49526 / WA1)</name>
    <dbReference type="NCBI Taxonomy" id="565034"/>
    <lineage>
        <taxon>Bacteria</taxon>
        <taxon>Pseudomonadati</taxon>
        <taxon>Spirochaetota</taxon>
        <taxon>Spirochaetia</taxon>
        <taxon>Brachyspirales</taxon>
        <taxon>Brachyspiraceae</taxon>
        <taxon>Brachyspira</taxon>
    </lineage>
</organism>
<dbReference type="Pfam" id="PF00581">
    <property type="entry name" value="Rhodanese"/>
    <property type="match status" value="1"/>
</dbReference>
<dbReference type="InterPro" id="IPR001763">
    <property type="entry name" value="Rhodanese-like_dom"/>
</dbReference>
<dbReference type="AlphaFoldDB" id="A0A3B6VIB9"/>
<dbReference type="PANTHER" id="PTHR43031">
    <property type="entry name" value="FAD-DEPENDENT OXIDOREDUCTASE"/>
    <property type="match status" value="1"/>
</dbReference>
<reference evidence="2 3" key="1">
    <citation type="journal article" date="2009" name="PLoS ONE">
        <title>Genome sequence of the pathogenic intestinal spirochete Brachyspira hyodysenteriae reveals adaptations to its lifestyle in the porcine large intestine.</title>
        <authorList>
            <person name="Bellgard M.I."/>
            <person name="Wanchanthuek P."/>
            <person name="La T."/>
            <person name="Ryan K."/>
            <person name="Moolhuijzen P."/>
            <person name="Albertyn Z."/>
            <person name="Shaban B."/>
            <person name="Motro Y."/>
            <person name="Dunn D.S."/>
            <person name="Schibeci D."/>
            <person name="Hunter A."/>
            <person name="Barrero R."/>
            <person name="Phillips N.D."/>
            <person name="Hampson D.J."/>
        </authorList>
    </citation>
    <scope>NUCLEOTIDE SEQUENCE [LARGE SCALE GENOMIC DNA]</scope>
    <source>
        <strain evidence="3">ATCC 49526 / WA1</strain>
    </source>
</reference>
<sequence>MSLLFVFSCSKKPYDNINLKKALDLMSKSTNLVLLDVRTAEEYMGGSAPNSINIDVLNTDFKSKIDLLDKNKEYIVYCRSGNRSSIASSIMATNGFLHVYNLQNISYADFVNAILTNQN</sequence>
<dbReference type="InterPro" id="IPR050229">
    <property type="entry name" value="GlpE_sulfurtransferase"/>
</dbReference>
<proteinExistence type="predicted"/>
<evidence type="ECO:0000313" key="3">
    <source>
        <dbReference type="Proteomes" id="UP000001803"/>
    </source>
</evidence>
<dbReference type="SUPFAM" id="SSF52821">
    <property type="entry name" value="Rhodanese/Cell cycle control phosphatase"/>
    <property type="match status" value="1"/>
</dbReference>
<dbReference type="PROSITE" id="PS50206">
    <property type="entry name" value="RHODANESE_3"/>
    <property type="match status" value="1"/>
</dbReference>
<protein>
    <submittedName>
        <fullName evidence="2">Rhodanese domain protein</fullName>
    </submittedName>
</protein>
<name>A0A3B6VIB9_BRAHW</name>
<keyword evidence="3" id="KW-1185">Reference proteome</keyword>
<dbReference type="PANTHER" id="PTHR43031:SF1">
    <property type="entry name" value="PYRIDINE NUCLEOTIDE-DISULPHIDE OXIDOREDUCTASE"/>
    <property type="match status" value="1"/>
</dbReference>
<dbReference type="Proteomes" id="UP000001803">
    <property type="component" value="Chromosome"/>
</dbReference>
<dbReference type="CDD" id="cd00158">
    <property type="entry name" value="RHOD"/>
    <property type="match status" value="1"/>
</dbReference>
<feature type="domain" description="Rhodanese" evidence="1">
    <location>
        <begin position="28"/>
        <end position="106"/>
    </location>
</feature>
<dbReference type="Gene3D" id="3.40.250.10">
    <property type="entry name" value="Rhodanese-like domain"/>
    <property type="match status" value="1"/>
</dbReference>
<accession>A0A3B6VIB9</accession>
<dbReference type="InterPro" id="IPR036873">
    <property type="entry name" value="Rhodanese-like_dom_sf"/>
</dbReference>
<gene>
    <name evidence="2" type="ordered locus">BHWA1_01237</name>
</gene>
<evidence type="ECO:0000259" key="1">
    <source>
        <dbReference type="PROSITE" id="PS50206"/>
    </source>
</evidence>
<dbReference type="SMART" id="SM00450">
    <property type="entry name" value="RHOD"/>
    <property type="match status" value="1"/>
</dbReference>